<dbReference type="CDD" id="cd06225">
    <property type="entry name" value="HAMP"/>
    <property type="match status" value="1"/>
</dbReference>
<dbReference type="InterPro" id="IPR004358">
    <property type="entry name" value="Sig_transdc_His_kin-like_C"/>
</dbReference>
<keyword evidence="9" id="KW-0067">ATP-binding</keyword>
<dbReference type="SUPFAM" id="SSF158472">
    <property type="entry name" value="HAMP domain-like"/>
    <property type="match status" value="1"/>
</dbReference>
<feature type="transmembrane region" description="Helical" evidence="12">
    <location>
        <begin position="282"/>
        <end position="302"/>
    </location>
</feature>
<keyword evidence="12" id="KW-0812">Transmembrane</keyword>
<dbReference type="Pfam" id="PF00672">
    <property type="entry name" value="HAMP"/>
    <property type="match status" value="1"/>
</dbReference>
<evidence type="ECO:0000256" key="12">
    <source>
        <dbReference type="SAM" id="Phobius"/>
    </source>
</evidence>
<keyword evidence="16" id="KW-1185">Reference proteome</keyword>
<feature type="transmembrane region" description="Helical" evidence="12">
    <location>
        <begin position="12"/>
        <end position="31"/>
    </location>
</feature>
<proteinExistence type="predicted"/>
<evidence type="ECO:0000313" key="16">
    <source>
        <dbReference type="Proteomes" id="UP000293142"/>
    </source>
</evidence>
<dbReference type="SUPFAM" id="SSF55874">
    <property type="entry name" value="ATPase domain of HSP90 chaperone/DNA topoisomerase II/histidine kinase"/>
    <property type="match status" value="1"/>
</dbReference>
<evidence type="ECO:0000259" key="13">
    <source>
        <dbReference type="PROSITE" id="PS50109"/>
    </source>
</evidence>
<keyword evidence="10" id="KW-0902">Two-component regulatory system</keyword>
<dbReference type="Proteomes" id="UP000293142">
    <property type="component" value="Unassembled WGS sequence"/>
</dbReference>
<evidence type="ECO:0000256" key="8">
    <source>
        <dbReference type="ARBA" id="ARBA00022777"/>
    </source>
</evidence>
<dbReference type="PRINTS" id="PR00344">
    <property type="entry name" value="BCTRLSENSOR"/>
</dbReference>
<evidence type="ECO:0000313" key="15">
    <source>
        <dbReference type="EMBL" id="TBL80648.1"/>
    </source>
</evidence>
<evidence type="ECO:0000256" key="2">
    <source>
        <dbReference type="ARBA" id="ARBA00004651"/>
    </source>
</evidence>
<dbReference type="EC" id="2.7.13.3" evidence="3"/>
<protein>
    <recommendedName>
        <fullName evidence="3">histidine kinase</fullName>
        <ecNumber evidence="3">2.7.13.3</ecNumber>
    </recommendedName>
</protein>
<dbReference type="GO" id="GO:0005524">
    <property type="term" value="F:ATP binding"/>
    <property type="evidence" value="ECO:0007669"/>
    <property type="project" value="UniProtKB-KW"/>
</dbReference>
<gene>
    <name evidence="15" type="ORF">EYB31_05310</name>
</gene>
<dbReference type="InterPro" id="IPR036890">
    <property type="entry name" value="HATPase_C_sf"/>
</dbReference>
<feature type="domain" description="HAMP" evidence="14">
    <location>
        <begin position="304"/>
        <end position="358"/>
    </location>
</feature>
<feature type="domain" description="Histidine kinase" evidence="13">
    <location>
        <begin position="467"/>
        <end position="570"/>
    </location>
</feature>
<evidence type="ECO:0000256" key="7">
    <source>
        <dbReference type="ARBA" id="ARBA00022741"/>
    </source>
</evidence>
<dbReference type="PANTHER" id="PTHR34220">
    <property type="entry name" value="SENSOR HISTIDINE KINASE YPDA"/>
    <property type="match status" value="1"/>
</dbReference>
<keyword evidence="6" id="KW-0808">Transferase</keyword>
<reference evidence="15 16" key="1">
    <citation type="submission" date="2019-02" db="EMBL/GenBank/DDBJ databases">
        <title>Paenibacillus sp. nov., isolated from surface-sterilized tissue of Thalictrum simplex L.</title>
        <authorList>
            <person name="Tuo L."/>
        </authorList>
    </citation>
    <scope>NUCLEOTIDE SEQUENCE [LARGE SCALE GENOMIC DNA]</scope>
    <source>
        <strain evidence="15 16">N2SHLJ1</strain>
    </source>
</reference>
<evidence type="ECO:0000256" key="5">
    <source>
        <dbReference type="ARBA" id="ARBA00022553"/>
    </source>
</evidence>
<evidence type="ECO:0000259" key="14">
    <source>
        <dbReference type="PROSITE" id="PS50885"/>
    </source>
</evidence>
<evidence type="ECO:0000256" key="4">
    <source>
        <dbReference type="ARBA" id="ARBA00022475"/>
    </source>
</evidence>
<dbReference type="InterPro" id="IPR003660">
    <property type="entry name" value="HAMP_dom"/>
</dbReference>
<evidence type="ECO:0000256" key="11">
    <source>
        <dbReference type="ARBA" id="ARBA00023136"/>
    </source>
</evidence>
<keyword evidence="5" id="KW-0597">Phosphoprotein</keyword>
<evidence type="ECO:0000256" key="10">
    <source>
        <dbReference type="ARBA" id="ARBA00023012"/>
    </source>
</evidence>
<dbReference type="Pfam" id="PF02518">
    <property type="entry name" value="HATPase_c"/>
    <property type="match status" value="1"/>
</dbReference>
<keyword evidence="12" id="KW-1133">Transmembrane helix</keyword>
<dbReference type="InterPro" id="IPR050640">
    <property type="entry name" value="Bact_2-comp_sensor_kinase"/>
</dbReference>
<evidence type="ECO:0000256" key="3">
    <source>
        <dbReference type="ARBA" id="ARBA00012438"/>
    </source>
</evidence>
<accession>A0A4Q9DXW2</accession>
<dbReference type="OrthoDB" id="9776552at2"/>
<dbReference type="SMART" id="SM00387">
    <property type="entry name" value="HATPase_c"/>
    <property type="match status" value="1"/>
</dbReference>
<dbReference type="InterPro" id="IPR003594">
    <property type="entry name" value="HATPase_dom"/>
</dbReference>
<name>A0A4Q9DXW2_9BACL</name>
<evidence type="ECO:0000256" key="9">
    <source>
        <dbReference type="ARBA" id="ARBA00022840"/>
    </source>
</evidence>
<dbReference type="Gene3D" id="3.30.565.10">
    <property type="entry name" value="Histidine kinase-like ATPase, C-terminal domain"/>
    <property type="match status" value="1"/>
</dbReference>
<keyword evidence="7" id="KW-0547">Nucleotide-binding</keyword>
<feature type="transmembrane region" description="Helical" evidence="12">
    <location>
        <begin position="250"/>
        <end position="270"/>
    </location>
</feature>
<dbReference type="Pfam" id="PF06580">
    <property type="entry name" value="His_kinase"/>
    <property type="match status" value="1"/>
</dbReference>
<keyword evidence="4" id="KW-1003">Cell membrane</keyword>
<sequence>MTVRNLKIKHKLLIFVILGAFMTSFLGWLFVQLTQSLYDQLIYREATGKLHLFSQRIEERLLNIDKLSLSIMSDADVQKYLRTIKTSPETYESYSSSNELIKKLMSYHLSDYAIASITVLDTHNGSHGVGLNVNGLSASDMLNMRDKAAKYQGAGIWVGGTEPGDSFYSLRQIREIAETSMEPLGTLVIRTFADKIIKSSTDASDNYASTLLIESEGSVIYPPKNAIRVQDLHIHDEPNYSLITLHQAKYLAAHFNLNYTGWTFIYLVPYGTIFKDTMIMKVVLLALYAVVLVFILIIGLQFSRSITLPIEKLTKKMAIVEKGNFELDKLEFPENRDEIGQLSRNFDKMIDRLDTLIKENYLKQLMLKDAEYHMLKAKLNPHFLYNTLDSINWLARMNGQLQISGMVKALGNLLRSTVNDKEFITIKEEVANLYNYIYIQKFRFEERLIYRVDIPKHLQDLYIPCIILQPIVENCIKYAVEPAAEFCEIAIRAEERPDRLVIVVEDTGPGMDTDYLKKLEINEISAEGTGIGLKSIHERLKILFGESYGIAIENGTASGTVIKISVPYMSTPA</sequence>
<dbReference type="SMART" id="SM00304">
    <property type="entry name" value="HAMP"/>
    <property type="match status" value="1"/>
</dbReference>
<dbReference type="InterPro" id="IPR005467">
    <property type="entry name" value="His_kinase_dom"/>
</dbReference>
<keyword evidence="11 12" id="KW-0472">Membrane</keyword>
<dbReference type="PROSITE" id="PS50109">
    <property type="entry name" value="HIS_KIN"/>
    <property type="match status" value="1"/>
</dbReference>
<dbReference type="EMBL" id="SIRE01000004">
    <property type="protein sequence ID" value="TBL80648.1"/>
    <property type="molecule type" value="Genomic_DNA"/>
</dbReference>
<dbReference type="Gene3D" id="6.10.340.10">
    <property type="match status" value="1"/>
</dbReference>
<keyword evidence="8 15" id="KW-0418">Kinase</keyword>
<evidence type="ECO:0000256" key="1">
    <source>
        <dbReference type="ARBA" id="ARBA00000085"/>
    </source>
</evidence>
<dbReference type="PROSITE" id="PS50885">
    <property type="entry name" value="HAMP"/>
    <property type="match status" value="1"/>
</dbReference>
<dbReference type="GO" id="GO:0000155">
    <property type="term" value="F:phosphorelay sensor kinase activity"/>
    <property type="evidence" value="ECO:0007669"/>
    <property type="project" value="InterPro"/>
</dbReference>
<comment type="caution">
    <text evidence="15">The sequence shown here is derived from an EMBL/GenBank/DDBJ whole genome shotgun (WGS) entry which is preliminary data.</text>
</comment>
<comment type="subcellular location">
    <subcellularLocation>
        <location evidence="2">Cell membrane</location>
        <topology evidence="2">Multi-pass membrane protein</topology>
    </subcellularLocation>
</comment>
<dbReference type="AlphaFoldDB" id="A0A4Q9DXW2"/>
<organism evidence="15 16">
    <name type="scientific">Paenibacillus thalictri</name>
    <dbReference type="NCBI Taxonomy" id="2527873"/>
    <lineage>
        <taxon>Bacteria</taxon>
        <taxon>Bacillati</taxon>
        <taxon>Bacillota</taxon>
        <taxon>Bacilli</taxon>
        <taxon>Bacillales</taxon>
        <taxon>Paenibacillaceae</taxon>
        <taxon>Paenibacillus</taxon>
    </lineage>
</organism>
<comment type="catalytic activity">
    <reaction evidence="1">
        <text>ATP + protein L-histidine = ADP + protein N-phospho-L-histidine.</text>
        <dbReference type="EC" id="2.7.13.3"/>
    </reaction>
</comment>
<evidence type="ECO:0000256" key="6">
    <source>
        <dbReference type="ARBA" id="ARBA00022679"/>
    </source>
</evidence>
<dbReference type="InterPro" id="IPR010559">
    <property type="entry name" value="Sig_transdc_His_kin_internal"/>
</dbReference>
<dbReference type="GO" id="GO:0005886">
    <property type="term" value="C:plasma membrane"/>
    <property type="evidence" value="ECO:0007669"/>
    <property type="project" value="UniProtKB-SubCell"/>
</dbReference>
<dbReference type="PANTHER" id="PTHR34220:SF7">
    <property type="entry name" value="SENSOR HISTIDINE KINASE YPDA"/>
    <property type="match status" value="1"/>
</dbReference>